<dbReference type="Proteomes" id="UP000254707">
    <property type="component" value="Unassembled WGS sequence"/>
</dbReference>
<dbReference type="Pfam" id="PF01242">
    <property type="entry name" value="PTPS"/>
    <property type="match status" value="1"/>
</dbReference>
<accession>A0A380HKR6</accession>
<dbReference type="SUPFAM" id="SSF55620">
    <property type="entry name" value="Tetrahydrobiopterin biosynthesis enzymes-like"/>
    <property type="match status" value="1"/>
</dbReference>
<protein>
    <recommendedName>
        <fullName evidence="5">6-carboxy-5,6,7,8-tetrahydropterin synthase</fullName>
        <ecNumber evidence="4">4.1.2.50</ecNumber>
    </recommendedName>
    <alternativeName>
        <fullName evidence="9">Queuosine biosynthesis protein QueD</fullName>
    </alternativeName>
</protein>
<gene>
    <name evidence="11" type="ORF">NCTC7688_00434</name>
</gene>
<comment type="cofactor">
    <cofactor evidence="1">
        <name>Zn(2+)</name>
        <dbReference type="ChEBI" id="CHEBI:29105"/>
    </cofactor>
</comment>
<evidence type="ECO:0000313" key="12">
    <source>
        <dbReference type="Proteomes" id="UP000254707"/>
    </source>
</evidence>
<comment type="pathway">
    <text evidence="2">Purine metabolism; 7-cyano-7-deazaguanine biosynthesis.</text>
</comment>
<dbReference type="AlphaFoldDB" id="A0A380HKR6"/>
<organism evidence="11 12">
    <name type="scientific">Staphylococcus saprophyticus</name>
    <dbReference type="NCBI Taxonomy" id="29385"/>
    <lineage>
        <taxon>Bacteria</taxon>
        <taxon>Bacillati</taxon>
        <taxon>Bacillota</taxon>
        <taxon>Bacilli</taxon>
        <taxon>Bacillales</taxon>
        <taxon>Staphylococcaceae</taxon>
        <taxon>Staphylococcus</taxon>
    </lineage>
</organism>
<dbReference type="PANTHER" id="PTHR12589:SF7">
    <property type="entry name" value="6-PYRUVOYL TETRAHYDROBIOPTERIN SYNTHASE"/>
    <property type="match status" value="1"/>
</dbReference>
<evidence type="ECO:0000256" key="4">
    <source>
        <dbReference type="ARBA" id="ARBA00012982"/>
    </source>
</evidence>
<evidence type="ECO:0000256" key="9">
    <source>
        <dbReference type="ARBA" id="ARBA00031449"/>
    </source>
</evidence>
<dbReference type="EC" id="4.1.2.50" evidence="4"/>
<dbReference type="EMBL" id="UHED01000001">
    <property type="protein sequence ID" value="SUM81939.1"/>
    <property type="molecule type" value="Genomic_DNA"/>
</dbReference>
<dbReference type="InterPro" id="IPR007115">
    <property type="entry name" value="6-PTP_synth/QueD"/>
</dbReference>
<dbReference type="GO" id="GO:0046872">
    <property type="term" value="F:metal ion binding"/>
    <property type="evidence" value="ECO:0007669"/>
    <property type="project" value="UniProtKB-KW"/>
</dbReference>
<dbReference type="UniPathway" id="UPA00391"/>
<keyword evidence="7" id="KW-0862">Zinc</keyword>
<dbReference type="GeneID" id="3615941"/>
<dbReference type="InterPro" id="IPR038418">
    <property type="entry name" value="6-PTP_synth/QueD_sf"/>
</dbReference>
<keyword evidence="8" id="KW-0456">Lyase</keyword>
<dbReference type="RefSeq" id="WP_011302275.1">
    <property type="nucleotide sequence ID" value="NZ_CAXOKG010000002.1"/>
</dbReference>
<evidence type="ECO:0000256" key="6">
    <source>
        <dbReference type="ARBA" id="ARBA00022723"/>
    </source>
</evidence>
<evidence type="ECO:0000256" key="5">
    <source>
        <dbReference type="ARBA" id="ARBA00018141"/>
    </source>
</evidence>
<evidence type="ECO:0000256" key="10">
    <source>
        <dbReference type="ARBA" id="ARBA00048807"/>
    </source>
</evidence>
<dbReference type="PANTHER" id="PTHR12589">
    <property type="entry name" value="PYRUVOYL TETRAHYDROBIOPTERIN SYNTHASE"/>
    <property type="match status" value="1"/>
</dbReference>
<name>A0A380HKR6_STASA</name>
<comment type="similarity">
    <text evidence="3">Belongs to the PTPS family. QueD subfamily.</text>
</comment>
<evidence type="ECO:0000256" key="1">
    <source>
        <dbReference type="ARBA" id="ARBA00001947"/>
    </source>
</evidence>
<evidence type="ECO:0000313" key="11">
    <source>
        <dbReference type="EMBL" id="SUM81939.1"/>
    </source>
</evidence>
<keyword evidence="6" id="KW-0479">Metal-binding</keyword>
<evidence type="ECO:0000256" key="2">
    <source>
        <dbReference type="ARBA" id="ARBA00005061"/>
    </source>
</evidence>
<dbReference type="Gene3D" id="3.30.479.10">
    <property type="entry name" value="6-pyruvoyl tetrahydropterin synthase/QueD"/>
    <property type="match status" value="1"/>
</dbReference>
<proteinExistence type="inferred from homology"/>
<evidence type="ECO:0000256" key="8">
    <source>
        <dbReference type="ARBA" id="ARBA00023239"/>
    </source>
</evidence>
<reference evidence="11 12" key="1">
    <citation type="submission" date="2018-06" db="EMBL/GenBank/DDBJ databases">
        <authorList>
            <consortium name="Pathogen Informatics"/>
            <person name="Doyle S."/>
        </authorList>
    </citation>
    <scope>NUCLEOTIDE SEQUENCE [LARGE SCALE GENOMIC DNA]</scope>
    <source>
        <strain evidence="11 12">NCTC7688</strain>
    </source>
</reference>
<evidence type="ECO:0000256" key="3">
    <source>
        <dbReference type="ARBA" id="ARBA00008900"/>
    </source>
</evidence>
<evidence type="ECO:0000256" key="7">
    <source>
        <dbReference type="ARBA" id="ARBA00022833"/>
    </source>
</evidence>
<dbReference type="OMA" id="VENIAHW"/>
<sequence length="142" mass="16937">MSKFDHIQPPDHFRYKEGEVLIKNYYEFTCDNRIYFTQTVHKDLENQTYKFNIEILSSIDAYGLAMDFNEVDKLYEREIAPYIDGQLVNETLPEMNTTAENIAIWIWHQFNKHLPENNSLQKLEFFETDTQGLVLTTELMDK</sequence>
<comment type="catalytic activity">
    <reaction evidence="10">
        <text>7,8-dihydroneopterin 3'-triphosphate + H2O = 6-carboxy-5,6,7,8-tetrahydropterin + triphosphate + acetaldehyde + 2 H(+)</text>
        <dbReference type="Rhea" id="RHEA:27966"/>
        <dbReference type="ChEBI" id="CHEBI:15343"/>
        <dbReference type="ChEBI" id="CHEBI:15377"/>
        <dbReference type="ChEBI" id="CHEBI:15378"/>
        <dbReference type="ChEBI" id="CHEBI:18036"/>
        <dbReference type="ChEBI" id="CHEBI:58462"/>
        <dbReference type="ChEBI" id="CHEBI:61032"/>
        <dbReference type="EC" id="4.1.2.50"/>
    </reaction>
</comment>
<dbReference type="GO" id="GO:0070497">
    <property type="term" value="F:6-carboxytetrahydropterin synthase activity"/>
    <property type="evidence" value="ECO:0007669"/>
    <property type="project" value="UniProtKB-EC"/>
</dbReference>